<dbReference type="PANTHER" id="PTHR28097:SF1">
    <property type="entry name" value="PHEROMONE A FACTOR RECEPTOR"/>
    <property type="match status" value="1"/>
</dbReference>
<evidence type="ECO:0000256" key="9">
    <source>
        <dbReference type="ARBA" id="ARBA00023224"/>
    </source>
</evidence>
<dbReference type="GO" id="GO:0000750">
    <property type="term" value="P:pheromone-dependent signal transduction involved in conjugation with cellular fusion"/>
    <property type="evidence" value="ECO:0007669"/>
    <property type="project" value="TreeGrafter"/>
</dbReference>
<feature type="transmembrane region" description="Helical" evidence="11">
    <location>
        <begin position="56"/>
        <end position="80"/>
    </location>
</feature>
<comment type="similarity">
    <text evidence="2">Belongs to the G-protein coupled receptor 4 family.</text>
</comment>
<evidence type="ECO:0000256" key="5">
    <source>
        <dbReference type="ARBA" id="ARBA00022989"/>
    </source>
</evidence>
<dbReference type="Pfam" id="PF02076">
    <property type="entry name" value="STE3"/>
    <property type="match status" value="1"/>
</dbReference>
<dbReference type="GO" id="GO:0005886">
    <property type="term" value="C:plasma membrane"/>
    <property type="evidence" value="ECO:0007669"/>
    <property type="project" value="TreeGrafter"/>
</dbReference>
<evidence type="ECO:0000256" key="11">
    <source>
        <dbReference type="SAM" id="Phobius"/>
    </source>
</evidence>
<evidence type="ECO:0000256" key="4">
    <source>
        <dbReference type="ARBA" id="ARBA00022692"/>
    </source>
</evidence>
<feature type="transmembrane region" description="Helical" evidence="11">
    <location>
        <begin position="140"/>
        <end position="160"/>
    </location>
</feature>
<feature type="transmembrane region" description="Helical" evidence="11">
    <location>
        <begin position="180"/>
        <end position="209"/>
    </location>
</feature>
<keyword evidence="3" id="KW-0589">Pheromone response</keyword>
<proteinExistence type="inferred from homology"/>
<keyword evidence="9" id="KW-0807">Transducer</keyword>
<feature type="transmembrane region" description="Helical" evidence="11">
    <location>
        <begin position="234"/>
        <end position="254"/>
    </location>
</feature>
<evidence type="ECO:0000313" key="12">
    <source>
        <dbReference type="EMBL" id="CEP23988.1"/>
    </source>
</evidence>
<dbReference type="CDD" id="cd14966">
    <property type="entry name" value="7tmD_STE3"/>
    <property type="match status" value="1"/>
</dbReference>
<feature type="transmembrane region" description="Helical" evidence="11">
    <location>
        <begin position="100"/>
        <end position="120"/>
    </location>
</feature>
<keyword evidence="7 11" id="KW-0472">Membrane</keyword>
<dbReference type="PRINTS" id="PR00899">
    <property type="entry name" value="GPCRSTE3"/>
</dbReference>
<reference evidence="13" key="1">
    <citation type="journal article" date="2015" name="J. Biotechnol.">
        <title>The structure of the Cyberlindnera jadinii genome and its relation to Candida utilis analyzed by the occurrence of single nucleotide polymorphisms.</title>
        <authorList>
            <person name="Rupp O."/>
            <person name="Brinkrolf K."/>
            <person name="Buerth C."/>
            <person name="Kunigo M."/>
            <person name="Schneider J."/>
            <person name="Jaenicke S."/>
            <person name="Goesmann A."/>
            <person name="Puehler A."/>
            <person name="Jaeger K.-E."/>
            <person name="Ernst J.F."/>
        </authorList>
    </citation>
    <scope>NUCLEOTIDE SEQUENCE [LARGE SCALE GENOMIC DNA]</scope>
    <source>
        <strain evidence="13">ATCC 18201 / CBS 1600 / BCRC 20928 / JCM 3617 / NBRC 0987 / NRRL Y-1542</strain>
    </source>
</reference>
<feature type="compositionally biased region" description="Polar residues" evidence="10">
    <location>
        <begin position="434"/>
        <end position="449"/>
    </location>
</feature>
<sequence length="492" mass="54834">MAIVSLTTTNPALLIATSRLLTLERMGYQAALIAMAAIAIVLLIPPFIWHIRALNIPLITLICWLLLMDIKTFIDAIIWGGEDFKSRYNGVGYCDVMVRIQVGANVGISSSIAGVMFNLYRILKADSALPTLKSFKKVAVDLVISLLTPVIVMGLNYLVMMRRFSILQYSGCQGVTSLSWVTVVLYSMWMVIWSLVSVIFAVLIIFVFFKKRKDIKDILQCTNSGLNLVRFSRLLIFCCIIAVVMLPLSLFIFVDGLSNVENTYDFDIIHSQAIWGVITFVPLSEPYYITWIYLALSYVVFIFFGLGSDAIDMYLKALCRIGLGGAIEYLRRKKAQRMMLKADWLVGKTLNGKNPPSSSAEYSTFDIEMQKALDDNDLSTIGRSPISINVGKLGSGNRYDIREYISSSGNAGLFDELDDDDMDYLRMLCEQDSSKQAGGSSQSHGNGTDHSAKSEHNTSAKSHSSEHYNCMSETLSTCSEELGYSYVVKQKH</sequence>
<organism evidence="12 13">
    <name type="scientific">Cyberlindnera jadinii (strain ATCC 18201 / CBS 1600 / BCRC 20928 / JCM 3617 / NBRC 0987 / NRRL Y-1542)</name>
    <name type="common">Torula yeast</name>
    <name type="synonym">Candida utilis</name>
    <dbReference type="NCBI Taxonomy" id="983966"/>
    <lineage>
        <taxon>Eukaryota</taxon>
        <taxon>Fungi</taxon>
        <taxon>Dikarya</taxon>
        <taxon>Ascomycota</taxon>
        <taxon>Saccharomycotina</taxon>
        <taxon>Saccharomycetes</taxon>
        <taxon>Phaffomycetales</taxon>
        <taxon>Phaffomycetaceae</taxon>
        <taxon>Cyberlindnera</taxon>
    </lineage>
</organism>
<keyword evidence="6" id="KW-0297">G-protein coupled receptor</keyword>
<keyword evidence="5 11" id="KW-1133">Transmembrane helix</keyword>
<dbReference type="AlphaFoldDB" id="A0A0H5C7B7"/>
<gene>
    <name evidence="12" type="ORF">BN1211_4693</name>
</gene>
<dbReference type="InterPro" id="IPR001499">
    <property type="entry name" value="GPCR_STE3"/>
</dbReference>
<name>A0A0H5C7B7_CYBJN</name>
<feature type="transmembrane region" description="Helical" evidence="11">
    <location>
        <begin position="290"/>
        <end position="307"/>
    </location>
</feature>
<evidence type="ECO:0000256" key="8">
    <source>
        <dbReference type="ARBA" id="ARBA00023170"/>
    </source>
</evidence>
<accession>A0A0H5C7B7</accession>
<evidence type="ECO:0000256" key="2">
    <source>
        <dbReference type="ARBA" id="ARBA00011085"/>
    </source>
</evidence>
<evidence type="ECO:0000256" key="7">
    <source>
        <dbReference type="ARBA" id="ARBA00023136"/>
    </source>
</evidence>
<keyword evidence="8" id="KW-0675">Receptor</keyword>
<comment type="subcellular location">
    <subcellularLocation>
        <location evidence="1">Membrane</location>
        <topology evidence="1">Multi-pass membrane protein</topology>
    </subcellularLocation>
</comment>
<dbReference type="GO" id="GO:0004932">
    <property type="term" value="F:mating-type factor pheromone receptor activity"/>
    <property type="evidence" value="ECO:0007669"/>
    <property type="project" value="InterPro"/>
</dbReference>
<feature type="region of interest" description="Disordered" evidence="10">
    <location>
        <begin position="432"/>
        <end position="465"/>
    </location>
</feature>
<evidence type="ECO:0000256" key="1">
    <source>
        <dbReference type="ARBA" id="ARBA00004141"/>
    </source>
</evidence>
<dbReference type="EMBL" id="CDQK01000005">
    <property type="protein sequence ID" value="CEP23988.1"/>
    <property type="molecule type" value="Genomic_DNA"/>
</dbReference>
<protein>
    <recommendedName>
        <fullName evidence="14">STE3-domain-containing protein</fullName>
    </recommendedName>
</protein>
<keyword evidence="4 11" id="KW-0812">Transmembrane</keyword>
<evidence type="ECO:0000313" key="13">
    <source>
        <dbReference type="Proteomes" id="UP000038830"/>
    </source>
</evidence>
<evidence type="ECO:0000256" key="6">
    <source>
        <dbReference type="ARBA" id="ARBA00023040"/>
    </source>
</evidence>
<dbReference type="PANTHER" id="PTHR28097">
    <property type="entry name" value="PHEROMONE A FACTOR RECEPTOR"/>
    <property type="match status" value="1"/>
</dbReference>
<feature type="compositionally biased region" description="Basic and acidic residues" evidence="10">
    <location>
        <begin position="450"/>
        <end position="465"/>
    </location>
</feature>
<evidence type="ECO:0000256" key="3">
    <source>
        <dbReference type="ARBA" id="ARBA00022507"/>
    </source>
</evidence>
<feature type="transmembrane region" description="Helical" evidence="11">
    <location>
        <begin position="28"/>
        <end position="49"/>
    </location>
</feature>
<evidence type="ECO:0008006" key="14">
    <source>
        <dbReference type="Google" id="ProtNLM"/>
    </source>
</evidence>
<dbReference type="Proteomes" id="UP000038830">
    <property type="component" value="Unassembled WGS sequence"/>
</dbReference>
<evidence type="ECO:0000256" key="10">
    <source>
        <dbReference type="SAM" id="MobiDB-lite"/>
    </source>
</evidence>